<evidence type="ECO:0000259" key="1">
    <source>
        <dbReference type="PROSITE" id="PS51704"/>
    </source>
</evidence>
<proteinExistence type="predicted"/>
<accession>A0A921KP40</accession>
<dbReference type="InterPro" id="IPR017946">
    <property type="entry name" value="PLC-like_Pdiesterase_TIM-brl"/>
</dbReference>
<protein>
    <recommendedName>
        <fullName evidence="1">GP-PDE domain-containing protein</fullName>
    </recommendedName>
</protein>
<dbReference type="PANTHER" id="PTHR46211">
    <property type="entry name" value="GLYCEROPHOSPHORYL DIESTER PHOSPHODIESTERASE"/>
    <property type="match status" value="1"/>
</dbReference>
<dbReference type="GO" id="GO:0008081">
    <property type="term" value="F:phosphoric diester hydrolase activity"/>
    <property type="evidence" value="ECO:0007669"/>
    <property type="project" value="InterPro"/>
</dbReference>
<feature type="domain" description="GP-PDE" evidence="1">
    <location>
        <begin position="37"/>
        <end position="284"/>
    </location>
</feature>
<dbReference type="EMBL" id="DYWQ01000167">
    <property type="protein sequence ID" value="HJF46286.1"/>
    <property type="molecule type" value="Genomic_DNA"/>
</dbReference>
<comment type="caution">
    <text evidence="2">The sequence shown here is derived from an EMBL/GenBank/DDBJ whole genome shotgun (WGS) entry which is preliminary data.</text>
</comment>
<dbReference type="PROSITE" id="PS51704">
    <property type="entry name" value="GP_PDE"/>
    <property type="match status" value="1"/>
</dbReference>
<sequence length="291" mass="31271">MGIAAGAAAGVAAGACALVAPRRSDEGLEDRWAEVCRYRYAHRGLHAEGIPENSLAAFAKARELGFGVELDVHLTLDGALVVIHDSNLGRVCGRSGVVEQLTLSELGECRLMGTDEGIPTLDEVLRLFDAAGDAASPAPPVIVELKTADGNASLLAERTMACIDCYDLRFCVESFDPRVLGWLRARRPDVLRGQLARSFLDDRDLSLARRLGATALLGNVTARPDFIACRFRDRGLPAVRLACGRLGAHLVTWTIHSEREMLESEAEGAPVIFEGFIPDPRSTIGGEGRPD</sequence>
<dbReference type="PANTHER" id="PTHR46211:SF1">
    <property type="entry name" value="GLYCEROPHOSPHODIESTER PHOSPHODIESTERASE, CYTOPLASMIC"/>
    <property type="match status" value="1"/>
</dbReference>
<dbReference type="AlphaFoldDB" id="A0A921KP40"/>
<dbReference type="Gene3D" id="3.20.20.190">
    <property type="entry name" value="Phosphatidylinositol (PI) phosphodiesterase"/>
    <property type="match status" value="1"/>
</dbReference>
<evidence type="ECO:0000313" key="2">
    <source>
        <dbReference type="EMBL" id="HJF46286.1"/>
    </source>
</evidence>
<organism evidence="2 3">
    <name type="scientific">Thermophilibacter provencensis</name>
    <dbReference type="NCBI Taxonomy" id="1852386"/>
    <lineage>
        <taxon>Bacteria</taxon>
        <taxon>Bacillati</taxon>
        <taxon>Actinomycetota</taxon>
        <taxon>Coriobacteriia</taxon>
        <taxon>Coriobacteriales</taxon>
        <taxon>Atopobiaceae</taxon>
        <taxon>Thermophilibacter</taxon>
    </lineage>
</organism>
<dbReference type="Pfam" id="PF03009">
    <property type="entry name" value="GDPD"/>
    <property type="match status" value="1"/>
</dbReference>
<dbReference type="SUPFAM" id="SSF51695">
    <property type="entry name" value="PLC-like phosphodiesterases"/>
    <property type="match status" value="1"/>
</dbReference>
<gene>
    <name evidence="2" type="ORF">K8U72_11005</name>
</gene>
<dbReference type="Proteomes" id="UP000697330">
    <property type="component" value="Unassembled WGS sequence"/>
</dbReference>
<reference evidence="2" key="1">
    <citation type="journal article" date="2021" name="PeerJ">
        <title>Extensive microbial diversity within the chicken gut microbiome revealed by metagenomics and culture.</title>
        <authorList>
            <person name="Gilroy R."/>
            <person name="Ravi A."/>
            <person name="Getino M."/>
            <person name="Pursley I."/>
            <person name="Horton D.L."/>
            <person name="Alikhan N.F."/>
            <person name="Baker D."/>
            <person name="Gharbi K."/>
            <person name="Hall N."/>
            <person name="Watson M."/>
            <person name="Adriaenssens E.M."/>
            <person name="Foster-Nyarko E."/>
            <person name="Jarju S."/>
            <person name="Secka A."/>
            <person name="Antonio M."/>
            <person name="Oren A."/>
            <person name="Chaudhuri R.R."/>
            <person name="La Ragione R."/>
            <person name="Hildebrand F."/>
            <person name="Pallen M.J."/>
        </authorList>
    </citation>
    <scope>NUCLEOTIDE SEQUENCE</scope>
    <source>
        <strain evidence="2">CHK124-7917</strain>
    </source>
</reference>
<dbReference type="InterPro" id="IPR030395">
    <property type="entry name" value="GP_PDE_dom"/>
</dbReference>
<evidence type="ECO:0000313" key="3">
    <source>
        <dbReference type="Proteomes" id="UP000697330"/>
    </source>
</evidence>
<name>A0A921KP40_9ACTN</name>
<reference evidence="2" key="2">
    <citation type="submission" date="2021-09" db="EMBL/GenBank/DDBJ databases">
        <authorList>
            <person name="Gilroy R."/>
        </authorList>
    </citation>
    <scope>NUCLEOTIDE SEQUENCE</scope>
    <source>
        <strain evidence="2">CHK124-7917</strain>
    </source>
</reference>
<dbReference type="GO" id="GO:0006629">
    <property type="term" value="P:lipid metabolic process"/>
    <property type="evidence" value="ECO:0007669"/>
    <property type="project" value="InterPro"/>
</dbReference>